<feature type="domain" description="Ribosomal RNA methyltransferase FtsJ" evidence="1">
    <location>
        <begin position="129"/>
        <end position="312"/>
    </location>
</feature>
<gene>
    <name evidence="2" type="ORF">TI39_contig4150g00006</name>
</gene>
<dbReference type="GO" id="GO:0032259">
    <property type="term" value="P:methylation"/>
    <property type="evidence" value="ECO:0007669"/>
    <property type="project" value="UniProtKB-KW"/>
</dbReference>
<dbReference type="AlphaFoldDB" id="A0A0F4GD19"/>
<dbReference type="GO" id="GO:0008168">
    <property type="term" value="F:methyltransferase activity"/>
    <property type="evidence" value="ECO:0007669"/>
    <property type="project" value="UniProtKB-KW"/>
</dbReference>
<keyword evidence="2" id="KW-0489">Methyltransferase</keyword>
<sequence length="387" mass="43809">MSEMSNSRSVELRVDLSKVMDENARELDAQDKGSQPAISSNAFETHGPNKVIFAYLSSRYPTFVRLTAIRDKGWLSSKGDEHFKKQRATAVRPTAKVEKGFFNCMIQNGNELQVVTGGFDITRTSPPPERILDLCMAPGAFLQVALEFNPLATAKAFTLPVENGGHATRIKSHTRFGGRVDLTYQDITLMAADMGVTTIPASHPEAATLLTVRQIPADELFDLVICDGQVLRGHDRAEWREQNEARRLVSTQLALGLEHLREEGTMIVLLHKIERWEVLKLLYHFNKFSDVSVFKPERIHASRSSFYLVAKKVQSHSEAARAVLQEWKKEWEVTTFGRAEEIEEVLEKDDEKVKEVLQEFADKLGELGEIVWRIQANALETSKWMKK</sequence>
<proteinExistence type="predicted"/>
<dbReference type="OrthoDB" id="417125at2759"/>
<dbReference type="InterPro" id="IPR002877">
    <property type="entry name" value="RNA_MeTrfase_FtsJ_dom"/>
</dbReference>
<protein>
    <submittedName>
        <fullName evidence="2">FtsJ-like methyltransferase family protein</fullName>
    </submittedName>
</protein>
<name>A0A0F4GD19_9PEZI</name>
<keyword evidence="2" id="KW-0808">Transferase</keyword>
<evidence type="ECO:0000313" key="2">
    <source>
        <dbReference type="EMBL" id="KJX94907.1"/>
    </source>
</evidence>
<organism evidence="2 3">
    <name type="scientific">Zymoseptoria brevis</name>
    <dbReference type="NCBI Taxonomy" id="1047168"/>
    <lineage>
        <taxon>Eukaryota</taxon>
        <taxon>Fungi</taxon>
        <taxon>Dikarya</taxon>
        <taxon>Ascomycota</taxon>
        <taxon>Pezizomycotina</taxon>
        <taxon>Dothideomycetes</taxon>
        <taxon>Dothideomycetidae</taxon>
        <taxon>Mycosphaerellales</taxon>
        <taxon>Mycosphaerellaceae</taxon>
        <taxon>Zymoseptoria</taxon>
    </lineage>
</organism>
<comment type="caution">
    <text evidence="2">The sequence shown here is derived from an EMBL/GenBank/DDBJ whole genome shotgun (WGS) entry which is preliminary data.</text>
</comment>
<dbReference type="EMBL" id="LAFY01004109">
    <property type="protein sequence ID" value="KJX94907.1"/>
    <property type="molecule type" value="Genomic_DNA"/>
</dbReference>
<evidence type="ECO:0000313" key="3">
    <source>
        <dbReference type="Proteomes" id="UP000033647"/>
    </source>
</evidence>
<dbReference type="SUPFAM" id="SSF53335">
    <property type="entry name" value="S-adenosyl-L-methionine-dependent methyltransferases"/>
    <property type="match status" value="1"/>
</dbReference>
<keyword evidence="3" id="KW-1185">Reference proteome</keyword>
<dbReference type="Pfam" id="PF01728">
    <property type="entry name" value="FtsJ"/>
    <property type="match status" value="1"/>
</dbReference>
<reference evidence="2 3" key="1">
    <citation type="submission" date="2015-03" db="EMBL/GenBank/DDBJ databases">
        <title>RNA-seq based gene annotation and comparative genomics of four Zymoseptoria species reveal species-specific pathogenicity related genes and transposable element activity.</title>
        <authorList>
            <person name="Grandaubert J."/>
            <person name="Bhattacharyya A."/>
            <person name="Stukenbrock E.H."/>
        </authorList>
    </citation>
    <scope>NUCLEOTIDE SEQUENCE [LARGE SCALE GENOMIC DNA]</scope>
    <source>
        <strain evidence="2 3">Zb18110</strain>
    </source>
</reference>
<accession>A0A0F4GD19</accession>
<dbReference type="Proteomes" id="UP000033647">
    <property type="component" value="Unassembled WGS sequence"/>
</dbReference>
<dbReference type="Gene3D" id="3.40.50.150">
    <property type="entry name" value="Vaccinia Virus protein VP39"/>
    <property type="match status" value="1"/>
</dbReference>
<evidence type="ECO:0000259" key="1">
    <source>
        <dbReference type="Pfam" id="PF01728"/>
    </source>
</evidence>
<dbReference type="STRING" id="1047168.A0A0F4GD19"/>
<dbReference type="InterPro" id="IPR029063">
    <property type="entry name" value="SAM-dependent_MTases_sf"/>
</dbReference>